<dbReference type="PANTHER" id="PTHR14614:SF109">
    <property type="entry name" value="RIBOSOMAL LYSINE N-METHYLTRANSFERASE 5"/>
    <property type="match status" value="1"/>
</dbReference>
<protein>
    <submittedName>
        <fullName evidence="1">Uncharacterized protein</fullName>
    </submittedName>
</protein>
<dbReference type="PANTHER" id="PTHR14614">
    <property type="entry name" value="HEPATOCELLULAR CARCINOMA-ASSOCIATED ANTIGEN"/>
    <property type="match status" value="1"/>
</dbReference>
<accession>A0A7S2S788</accession>
<name>A0A7S2S788_9STRA</name>
<sequence length="260" mass="28550">MVVLEEDEGDEGPLCLDFVFQDWLDPQMFTNHKSDVMLLDDMPLLKVKQGTFCHTEDNDQTGAVVWDDAVMLARYLIQSRKDEIQGKTVLDVGSGTGFTGLAIGFGCKPSSVVLTDRSVMIGLLEENLRLNCDALAEINVKCSVVEHSWGEPLGESLGNDVPFDIIVGSGCVYHEEANPLLLKSLLALMSPSSVCYFAIDFRFDISDSPDYVSPVIASFVKQAAERGLDMVRIETAELGIPSEQVKLSVGLYSMSWKSLL</sequence>
<evidence type="ECO:0000313" key="1">
    <source>
        <dbReference type="EMBL" id="CAD9691658.1"/>
    </source>
</evidence>
<organism evidence="1">
    <name type="scientific">Mucochytrium quahogii</name>
    <dbReference type="NCBI Taxonomy" id="96639"/>
    <lineage>
        <taxon>Eukaryota</taxon>
        <taxon>Sar</taxon>
        <taxon>Stramenopiles</taxon>
        <taxon>Bigyra</taxon>
        <taxon>Labyrinthulomycetes</taxon>
        <taxon>Thraustochytrida</taxon>
        <taxon>Thraustochytriidae</taxon>
        <taxon>Mucochytrium</taxon>
    </lineage>
</organism>
<dbReference type="AlphaFoldDB" id="A0A7S2S788"/>
<gene>
    <name evidence="1" type="ORF">QSP1433_LOCUS11067</name>
</gene>
<dbReference type="Gene3D" id="3.40.50.150">
    <property type="entry name" value="Vaccinia Virus protein VP39"/>
    <property type="match status" value="1"/>
</dbReference>
<dbReference type="InterPro" id="IPR029063">
    <property type="entry name" value="SAM-dependent_MTases_sf"/>
</dbReference>
<dbReference type="Pfam" id="PF10294">
    <property type="entry name" value="Methyltransf_16"/>
    <property type="match status" value="1"/>
</dbReference>
<dbReference type="SUPFAM" id="SSF53335">
    <property type="entry name" value="S-adenosyl-L-methionine-dependent methyltransferases"/>
    <property type="match status" value="1"/>
</dbReference>
<dbReference type="InterPro" id="IPR019410">
    <property type="entry name" value="Methyltransf_16"/>
</dbReference>
<dbReference type="EMBL" id="HBHK01017497">
    <property type="protein sequence ID" value="CAD9691658.1"/>
    <property type="molecule type" value="Transcribed_RNA"/>
</dbReference>
<reference evidence="1" key="1">
    <citation type="submission" date="2021-01" db="EMBL/GenBank/DDBJ databases">
        <authorList>
            <person name="Corre E."/>
            <person name="Pelletier E."/>
            <person name="Niang G."/>
            <person name="Scheremetjew M."/>
            <person name="Finn R."/>
            <person name="Kale V."/>
            <person name="Holt S."/>
            <person name="Cochrane G."/>
            <person name="Meng A."/>
            <person name="Brown T."/>
            <person name="Cohen L."/>
        </authorList>
    </citation>
    <scope>NUCLEOTIDE SEQUENCE</scope>
    <source>
        <strain evidence="1">NY070348D</strain>
    </source>
</reference>
<proteinExistence type="predicted"/>